<feature type="domain" description="Ketoreductase" evidence="4">
    <location>
        <begin position="23"/>
        <end position="203"/>
    </location>
</feature>
<dbReference type="SUPFAM" id="SSF51735">
    <property type="entry name" value="NAD(P)-binding Rossmann-fold domains"/>
    <property type="match status" value="1"/>
</dbReference>
<dbReference type="GO" id="GO:0016491">
    <property type="term" value="F:oxidoreductase activity"/>
    <property type="evidence" value="ECO:0007669"/>
    <property type="project" value="UniProtKB-KW"/>
</dbReference>
<dbReference type="PROSITE" id="PS00061">
    <property type="entry name" value="ADH_SHORT"/>
    <property type="match status" value="1"/>
</dbReference>
<dbReference type="InterPro" id="IPR036291">
    <property type="entry name" value="NAD(P)-bd_dom_sf"/>
</dbReference>
<evidence type="ECO:0000313" key="5">
    <source>
        <dbReference type="EMBL" id="MFC5910424.1"/>
    </source>
</evidence>
<dbReference type="PANTHER" id="PTHR44196:SF1">
    <property type="entry name" value="DEHYDROGENASE_REDUCTASE SDR FAMILY MEMBER 7B"/>
    <property type="match status" value="1"/>
</dbReference>
<dbReference type="PRINTS" id="PR00080">
    <property type="entry name" value="SDRFAMILY"/>
</dbReference>
<comment type="similarity">
    <text evidence="1 3">Belongs to the short-chain dehydrogenases/reductases (SDR) family.</text>
</comment>
<dbReference type="InterPro" id="IPR057326">
    <property type="entry name" value="KR_dom"/>
</dbReference>
<dbReference type="Pfam" id="PF00106">
    <property type="entry name" value="adh_short"/>
    <property type="match status" value="1"/>
</dbReference>
<protein>
    <submittedName>
        <fullName evidence="5">SDR family NAD(P)-dependent oxidoreductase</fullName>
        <ecNumber evidence="5">1.-.-.-</ecNumber>
    </submittedName>
</protein>
<evidence type="ECO:0000256" key="3">
    <source>
        <dbReference type="RuleBase" id="RU000363"/>
    </source>
</evidence>
<dbReference type="SMART" id="SM00822">
    <property type="entry name" value="PKS_KR"/>
    <property type="match status" value="1"/>
</dbReference>
<name>A0ABW1G6Q3_9ACTN</name>
<gene>
    <name evidence="5" type="ORF">ACFP3V_24795</name>
</gene>
<evidence type="ECO:0000313" key="6">
    <source>
        <dbReference type="Proteomes" id="UP001596174"/>
    </source>
</evidence>
<sequence length="268" mass="28325">MTAPTARGVNRRAWHRRTADPGGVALVTGASSGIGAAVADRLAAEGAWKLAVSGRDRERLDRVADRTAALALPADLAEPDGPRSLVDGVLGAYGRIDLLVHGAGIGWAGSFADMPEEVVDELLAVNLRAAVQLVRQVVPSMLTTEHGHIVLIGSVAGSVGVCHEAVYSAAKAALGVFADALRLELHGSPVRVTHVLPGVVDTPFFARRGAPYPRRVPRPLPPEHVADVVCRAVSQGRDEVYVPSWLRVPGVVHRAAPSLYRRLALRFG</sequence>
<evidence type="ECO:0000256" key="2">
    <source>
        <dbReference type="ARBA" id="ARBA00023002"/>
    </source>
</evidence>
<dbReference type="InterPro" id="IPR002347">
    <property type="entry name" value="SDR_fam"/>
</dbReference>
<dbReference type="CDD" id="cd05233">
    <property type="entry name" value="SDR_c"/>
    <property type="match status" value="1"/>
</dbReference>
<dbReference type="EC" id="1.-.-.-" evidence="5"/>
<accession>A0ABW1G6Q3</accession>
<reference evidence="6" key="1">
    <citation type="journal article" date="2019" name="Int. J. Syst. Evol. Microbiol.">
        <title>The Global Catalogue of Microorganisms (GCM) 10K type strain sequencing project: providing services to taxonomists for standard genome sequencing and annotation.</title>
        <authorList>
            <consortium name="The Broad Institute Genomics Platform"/>
            <consortium name="The Broad Institute Genome Sequencing Center for Infectious Disease"/>
            <person name="Wu L."/>
            <person name="Ma J."/>
        </authorList>
    </citation>
    <scope>NUCLEOTIDE SEQUENCE [LARGE SCALE GENOMIC DNA]</scope>
    <source>
        <strain evidence="6">JCM 4816</strain>
    </source>
</reference>
<dbReference type="EMBL" id="JBHSQJ010000118">
    <property type="protein sequence ID" value="MFC5910424.1"/>
    <property type="molecule type" value="Genomic_DNA"/>
</dbReference>
<evidence type="ECO:0000256" key="1">
    <source>
        <dbReference type="ARBA" id="ARBA00006484"/>
    </source>
</evidence>
<keyword evidence="2 5" id="KW-0560">Oxidoreductase</keyword>
<dbReference type="InterPro" id="IPR020904">
    <property type="entry name" value="Sc_DH/Rdtase_CS"/>
</dbReference>
<comment type="caution">
    <text evidence="5">The sequence shown here is derived from an EMBL/GenBank/DDBJ whole genome shotgun (WGS) entry which is preliminary data.</text>
</comment>
<evidence type="ECO:0000259" key="4">
    <source>
        <dbReference type="SMART" id="SM00822"/>
    </source>
</evidence>
<dbReference type="PANTHER" id="PTHR44196">
    <property type="entry name" value="DEHYDROGENASE/REDUCTASE SDR FAMILY MEMBER 7B"/>
    <property type="match status" value="1"/>
</dbReference>
<dbReference type="RefSeq" id="WP_380587572.1">
    <property type="nucleotide sequence ID" value="NZ_JBHSQJ010000118.1"/>
</dbReference>
<dbReference type="Gene3D" id="3.40.50.720">
    <property type="entry name" value="NAD(P)-binding Rossmann-like Domain"/>
    <property type="match status" value="1"/>
</dbReference>
<organism evidence="5 6">
    <name type="scientific">Streptacidiphilus monticola</name>
    <dbReference type="NCBI Taxonomy" id="2161674"/>
    <lineage>
        <taxon>Bacteria</taxon>
        <taxon>Bacillati</taxon>
        <taxon>Actinomycetota</taxon>
        <taxon>Actinomycetes</taxon>
        <taxon>Kitasatosporales</taxon>
        <taxon>Streptomycetaceae</taxon>
        <taxon>Streptacidiphilus</taxon>
    </lineage>
</organism>
<proteinExistence type="inferred from homology"/>
<dbReference type="Proteomes" id="UP001596174">
    <property type="component" value="Unassembled WGS sequence"/>
</dbReference>
<dbReference type="PRINTS" id="PR00081">
    <property type="entry name" value="GDHRDH"/>
</dbReference>
<keyword evidence="6" id="KW-1185">Reference proteome</keyword>